<dbReference type="STRING" id="1367477.N288_04675"/>
<dbReference type="SMART" id="SM00860">
    <property type="entry name" value="SMI1_KNR4"/>
    <property type="match status" value="1"/>
</dbReference>
<dbReference type="InterPro" id="IPR037883">
    <property type="entry name" value="Knr4/Smi1-like_sf"/>
</dbReference>
<dbReference type="Proteomes" id="UP000017805">
    <property type="component" value="Chromosome"/>
</dbReference>
<protein>
    <submittedName>
        <fullName evidence="2">SMI1 / KNR4 family protein</fullName>
    </submittedName>
</protein>
<dbReference type="KEGG" id="bif:N288_04675"/>
<name>U5L8D3_9BACI</name>
<dbReference type="RefSeq" id="WP_009791940.1">
    <property type="nucleotide sequence ID" value="NC_022524.1"/>
</dbReference>
<evidence type="ECO:0000313" key="3">
    <source>
        <dbReference type="Proteomes" id="UP000017805"/>
    </source>
</evidence>
<dbReference type="PATRIC" id="fig|1367477.3.peg.867"/>
<feature type="domain" description="Knr4/Smi1-like" evidence="1">
    <location>
        <begin position="47"/>
        <end position="165"/>
    </location>
</feature>
<sequence length="173" mass="20272">MNKQDVSRRNKILERINIHSVFKGGKQLIMWRDYLTSISKECEFKAPATEAETALIKKELKVELPDKLAELYKETNGVYGNYGISFVWSIEQMIKENLFFWTLHERSDFMKPLDTFLFFSDAGNGDLFGYSIADGRVQTEHIYVWNHEDDSRWRVASSLEEFIRGWMIGEISV</sequence>
<organism evidence="2 3">
    <name type="scientific">Bacillus infantis NRRL B-14911</name>
    <dbReference type="NCBI Taxonomy" id="1367477"/>
    <lineage>
        <taxon>Bacteria</taxon>
        <taxon>Bacillati</taxon>
        <taxon>Bacillota</taxon>
        <taxon>Bacilli</taxon>
        <taxon>Bacillales</taxon>
        <taxon>Bacillaceae</taxon>
        <taxon>Bacillus</taxon>
    </lineage>
</organism>
<dbReference type="HOGENOM" id="CLU_124990_0_0_9"/>
<dbReference type="Pfam" id="PF14568">
    <property type="entry name" value="SUKH_6"/>
    <property type="match status" value="1"/>
</dbReference>
<dbReference type="Gene3D" id="3.40.1580.10">
    <property type="entry name" value="SMI1/KNR4-like"/>
    <property type="match status" value="1"/>
</dbReference>
<accession>U5L8D3</accession>
<dbReference type="EMBL" id="CP006643">
    <property type="protein sequence ID" value="AGX02892.1"/>
    <property type="molecule type" value="Genomic_DNA"/>
</dbReference>
<keyword evidence="3" id="KW-1185">Reference proteome</keyword>
<evidence type="ECO:0000313" key="2">
    <source>
        <dbReference type="EMBL" id="AGX02892.1"/>
    </source>
</evidence>
<dbReference type="SUPFAM" id="SSF160631">
    <property type="entry name" value="SMI1/KNR4-like"/>
    <property type="match status" value="1"/>
</dbReference>
<evidence type="ECO:0000259" key="1">
    <source>
        <dbReference type="SMART" id="SM00860"/>
    </source>
</evidence>
<gene>
    <name evidence="2" type="ORF">N288_04675</name>
</gene>
<dbReference type="InterPro" id="IPR018958">
    <property type="entry name" value="Knr4/Smi1-like_dom"/>
</dbReference>
<dbReference type="AlphaFoldDB" id="U5L8D3"/>
<proteinExistence type="predicted"/>
<reference evidence="2 3" key="1">
    <citation type="submission" date="2013-07" db="EMBL/GenBank/DDBJ databases">
        <title>Complete genome sequence of Bacillus infantis NRRL B-14911 that has potential to induce cardiac disease by antigenic mimicry.</title>
        <authorList>
            <person name="Massilamany C."/>
            <person name="Smith T.P.L."/>
            <person name="Loy J.D."/>
            <person name="Barletta R."/>
            <person name="Reddy J."/>
        </authorList>
    </citation>
    <scope>NUCLEOTIDE SEQUENCE [LARGE SCALE GENOMIC DNA]</scope>
    <source>
        <strain evidence="2 3">NRRL B-14911</strain>
    </source>
</reference>